<evidence type="ECO:0000256" key="2">
    <source>
        <dbReference type="RuleBase" id="RU000363"/>
    </source>
</evidence>
<dbReference type="EMBL" id="CP158568">
    <property type="protein sequence ID" value="XBY44658.1"/>
    <property type="molecule type" value="Genomic_DNA"/>
</dbReference>
<dbReference type="PRINTS" id="PR00081">
    <property type="entry name" value="GDHRDH"/>
</dbReference>
<dbReference type="PANTHER" id="PTHR42879">
    <property type="entry name" value="3-OXOACYL-(ACYL-CARRIER-PROTEIN) REDUCTASE"/>
    <property type="match status" value="1"/>
</dbReference>
<dbReference type="AlphaFoldDB" id="A0AAU7XCE3"/>
<name>A0AAU7XCE3_9HYPH</name>
<dbReference type="SUPFAM" id="SSF51735">
    <property type="entry name" value="NAD(P)-binding Rossmann-fold domains"/>
    <property type="match status" value="1"/>
</dbReference>
<protein>
    <submittedName>
        <fullName evidence="4">SDR family NAD(P)-dependent oxidoreductase</fullName>
    </submittedName>
</protein>
<gene>
    <name evidence="4" type="ORF">ABS361_22130</name>
</gene>
<proteinExistence type="inferred from homology"/>
<comment type="similarity">
    <text evidence="1 2">Belongs to the short-chain dehydrogenases/reductases (SDR) family.</text>
</comment>
<reference evidence="4" key="1">
    <citation type="submission" date="2024-06" db="EMBL/GenBank/DDBJ databases">
        <title>Methylostella associata gen. nov., sp. nov., a novel Ancalomicrobiaceae-affiliated facultatively methylotrophic bacteria that feed on methanotrophs of the genus Methylococcus.</title>
        <authorList>
            <person name="Saltykova V."/>
            <person name="Danilova O.V."/>
            <person name="Oshkin I.Y."/>
            <person name="Belova S.E."/>
            <person name="Pimenov N.V."/>
            <person name="Dedysh S.N."/>
        </authorList>
    </citation>
    <scope>NUCLEOTIDE SEQUENCE</scope>
    <source>
        <strain evidence="4">S20</strain>
    </source>
</reference>
<dbReference type="InterPro" id="IPR020904">
    <property type="entry name" value="Sc_DH/Rdtase_CS"/>
</dbReference>
<dbReference type="PANTHER" id="PTHR42879:SF2">
    <property type="entry name" value="3-OXOACYL-[ACYL-CARRIER-PROTEIN] REDUCTASE FABG"/>
    <property type="match status" value="1"/>
</dbReference>
<evidence type="ECO:0000313" key="4">
    <source>
        <dbReference type="EMBL" id="XBY44658.1"/>
    </source>
</evidence>
<dbReference type="PROSITE" id="PS00061">
    <property type="entry name" value="ADH_SHORT"/>
    <property type="match status" value="1"/>
</dbReference>
<dbReference type="InterPro" id="IPR002347">
    <property type="entry name" value="SDR_fam"/>
</dbReference>
<organism evidence="4">
    <name type="scientific">Methyloraptor flagellatus</name>
    <dbReference type="NCBI Taxonomy" id="3162530"/>
    <lineage>
        <taxon>Bacteria</taxon>
        <taxon>Pseudomonadati</taxon>
        <taxon>Pseudomonadota</taxon>
        <taxon>Alphaproteobacteria</taxon>
        <taxon>Hyphomicrobiales</taxon>
        <taxon>Ancalomicrobiaceae</taxon>
        <taxon>Methyloraptor</taxon>
    </lineage>
</organism>
<dbReference type="GO" id="GO:0032787">
    <property type="term" value="P:monocarboxylic acid metabolic process"/>
    <property type="evidence" value="ECO:0007669"/>
    <property type="project" value="UniProtKB-ARBA"/>
</dbReference>
<dbReference type="SMART" id="SM00822">
    <property type="entry name" value="PKS_KR"/>
    <property type="match status" value="1"/>
</dbReference>
<dbReference type="Pfam" id="PF00106">
    <property type="entry name" value="adh_short"/>
    <property type="match status" value="1"/>
</dbReference>
<dbReference type="RefSeq" id="WP_407049748.1">
    <property type="nucleotide sequence ID" value="NZ_CP158568.1"/>
</dbReference>
<dbReference type="InterPro" id="IPR057326">
    <property type="entry name" value="KR_dom"/>
</dbReference>
<feature type="domain" description="Ketoreductase" evidence="3">
    <location>
        <begin position="17"/>
        <end position="198"/>
    </location>
</feature>
<dbReference type="FunFam" id="3.40.50.720:FF:000084">
    <property type="entry name" value="Short-chain dehydrogenase reductase"/>
    <property type="match status" value="1"/>
</dbReference>
<sequence length="272" mass="27065">MTVPDLAATTATSLEGRHALVTGAGTGIGAAIARRLAQAGARVTLAGRREAPLRAVAAELPVGSATVVAGFDVTDPAAIEQGLAAARAAFGPVAILVNNAGAAETAPFGKTSLDQWQRVIAVDLTSVFLVTQAVLADVRAAGANGGGRIVNVASTAGLVGYRYVSAYCAAKHGVVGLTRSLALELAKTGVTVNAVCPGYTDTPLVRDAVAAIMAKTGRSETEVLAELTAGNPQGRLVDPDEVADTVAWLVSSGAASINGQAIAVAGGEVMVG</sequence>
<evidence type="ECO:0000259" key="3">
    <source>
        <dbReference type="SMART" id="SM00822"/>
    </source>
</evidence>
<dbReference type="InterPro" id="IPR050259">
    <property type="entry name" value="SDR"/>
</dbReference>
<evidence type="ECO:0000256" key="1">
    <source>
        <dbReference type="ARBA" id="ARBA00006484"/>
    </source>
</evidence>
<dbReference type="InterPro" id="IPR036291">
    <property type="entry name" value="NAD(P)-bd_dom_sf"/>
</dbReference>
<dbReference type="KEGG" id="mflg:ABS361_22130"/>
<dbReference type="Gene3D" id="3.40.50.720">
    <property type="entry name" value="NAD(P)-binding Rossmann-like Domain"/>
    <property type="match status" value="1"/>
</dbReference>
<accession>A0AAU7XCE3</accession>
<dbReference type="PRINTS" id="PR00080">
    <property type="entry name" value="SDRFAMILY"/>
</dbReference>